<dbReference type="AlphaFoldDB" id="A0A9N8ZPX1"/>
<comment type="caution">
    <text evidence="1">The sequence shown here is derived from an EMBL/GenBank/DDBJ whole genome shotgun (WGS) entry which is preliminary data.</text>
</comment>
<proteinExistence type="predicted"/>
<sequence length="171" mass="20139">MNSYIRGNNFEIETLRIFMSHDVEVYRIRIESSSWAHLAKVASQVQPAVNVRTPLPKNLHWLKPWTKTRGWWCGSFRKLRRILDLGPEILRDLEGVLSRYHNGTTIGILVVPFKENYTAGTIRRARTSRYNIILTDVRDLYLDLVGFVEERQIDGLVRFIEERIRLVEERS</sequence>
<evidence type="ECO:0000313" key="1">
    <source>
        <dbReference type="EMBL" id="CAG8503258.1"/>
    </source>
</evidence>
<name>A0A9N8ZPX1_FUNMO</name>
<keyword evidence="2" id="KW-1185">Reference proteome</keyword>
<protein>
    <submittedName>
        <fullName evidence="1">5028_t:CDS:1</fullName>
    </submittedName>
</protein>
<gene>
    <name evidence="1" type="ORF">FMOSSE_LOCUS4150</name>
</gene>
<reference evidence="1" key="1">
    <citation type="submission" date="2021-06" db="EMBL/GenBank/DDBJ databases">
        <authorList>
            <person name="Kallberg Y."/>
            <person name="Tangrot J."/>
            <person name="Rosling A."/>
        </authorList>
    </citation>
    <scope>NUCLEOTIDE SEQUENCE</scope>
    <source>
        <strain evidence="1">87-6 pot B 2015</strain>
    </source>
</reference>
<dbReference type="EMBL" id="CAJVPP010000677">
    <property type="protein sequence ID" value="CAG8503258.1"/>
    <property type="molecule type" value="Genomic_DNA"/>
</dbReference>
<feature type="non-terminal residue" evidence="1">
    <location>
        <position position="1"/>
    </location>
</feature>
<organism evidence="1 2">
    <name type="scientific">Funneliformis mosseae</name>
    <name type="common">Endomycorrhizal fungus</name>
    <name type="synonym">Glomus mosseae</name>
    <dbReference type="NCBI Taxonomy" id="27381"/>
    <lineage>
        <taxon>Eukaryota</taxon>
        <taxon>Fungi</taxon>
        <taxon>Fungi incertae sedis</taxon>
        <taxon>Mucoromycota</taxon>
        <taxon>Glomeromycotina</taxon>
        <taxon>Glomeromycetes</taxon>
        <taxon>Glomerales</taxon>
        <taxon>Glomeraceae</taxon>
        <taxon>Funneliformis</taxon>
    </lineage>
</organism>
<dbReference type="Proteomes" id="UP000789375">
    <property type="component" value="Unassembled WGS sequence"/>
</dbReference>
<evidence type="ECO:0000313" key="2">
    <source>
        <dbReference type="Proteomes" id="UP000789375"/>
    </source>
</evidence>
<accession>A0A9N8ZPX1</accession>